<evidence type="ECO:0000313" key="4">
    <source>
        <dbReference type="EMBL" id="KAJ8600702.1"/>
    </source>
</evidence>
<dbReference type="PANTHER" id="PTHR46967">
    <property type="entry name" value="INSULIN-LIKE GROWTH FACTOR BINDING PROTEIN,N-TERMINAL"/>
    <property type="match status" value="1"/>
</dbReference>
<feature type="domain" description="Right handed beta helix" evidence="3">
    <location>
        <begin position="526"/>
        <end position="671"/>
    </location>
</feature>
<feature type="transmembrane region" description="Helical" evidence="2">
    <location>
        <begin position="1532"/>
        <end position="1551"/>
    </location>
</feature>
<dbReference type="EMBL" id="JAQMWT010000481">
    <property type="protein sequence ID" value="KAJ8600702.1"/>
    <property type="molecule type" value="Genomic_DNA"/>
</dbReference>
<reference evidence="4" key="1">
    <citation type="submission" date="2023-01" db="EMBL/GenBank/DDBJ databases">
        <title>Metagenome sequencing of chrysophaentin producing Chrysophaeum taylorii.</title>
        <authorList>
            <person name="Davison J."/>
            <person name="Bewley C."/>
        </authorList>
    </citation>
    <scope>NUCLEOTIDE SEQUENCE</scope>
    <source>
        <strain evidence="4">NIES-1699</strain>
    </source>
</reference>
<dbReference type="InterPro" id="IPR011050">
    <property type="entry name" value="Pectin_lyase_fold/virulence"/>
</dbReference>
<organism evidence="4 5">
    <name type="scientific">Chrysophaeum taylorii</name>
    <dbReference type="NCBI Taxonomy" id="2483200"/>
    <lineage>
        <taxon>Eukaryota</taxon>
        <taxon>Sar</taxon>
        <taxon>Stramenopiles</taxon>
        <taxon>Ochrophyta</taxon>
        <taxon>Pelagophyceae</taxon>
        <taxon>Pelagomonadales</taxon>
        <taxon>Pelagomonadaceae</taxon>
        <taxon>Chrysophaeum</taxon>
    </lineage>
</organism>
<dbReference type="Pfam" id="PF13229">
    <property type="entry name" value="Beta_helix"/>
    <property type="match status" value="1"/>
</dbReference>
<keyword evidence="2" id="KW-0812">Transmembrane</keyword>
<dbReference type="SUPFAM" id="SSF57184">
    <property type="entry name" value="Growth factor receptor domain"/>
    <property type="match status" value="1"/>
</dbReference>
<proteinExistence type="predicted"/>
<feature type="region of interest" description="Disordered" evidence="1">
    <location>
        <begin position="138"/>
        <end position="168"/>
    </location>
</feature>
<dbReference type="SMART" id="SM01411">
    <property type="entry name" value="Ephrin_rec_like"/>
    <property type="match status" value="3"/>
</dbReference>
<evidence type="ECO:0000259" key="3">
    <source>
        <dbReference type="Pfam" id="PF13229"/>
    </source>
</evidence>
<evidence type="ECO:0000313" key="5">
    <source>
        <dbReference type="Proteomes" id="UP001230188"/>
    </source>
</evidence>
<protein>
    <recommendedName>
        <fullName evidence="3">Right handed beta helix domain-containing protein</fullName>
    </recommendedName>
</protein>
<dbReference type="InterPro" id="IPR039448">
    <property type="entry name" value="Beta_helix"/>
</dbReference>
<sequence length="1620" mass="171744">MRWRFLMGVAAATKETCLPLILRSGTGFAWHGFEYVVSDETGKAIAIGTFETRYPLVTSQETQVCSVVVGSCYSFEVRQTEEFAASSSDGRSWDLAGIAGDTLPYGPAIFFVANETSARIDDGRCGGPTFAPSNIQTQEIEDDENGKPPTSAPSLGGPSGTAAPAYSDTSACEDGNNFAFLYGGGGVVLASTTIQVVEGCVATLGRGTFDGGGDGTARGGGVRVFWVRRGGSLYASRGTVRGGFDSVRGGGILVEGIVEAEDMVIEGCYAPYGAGIFVSRNAELVATGVLFRRNFGDAGAATYAVDGRVDLKDVVAVENVGDFRLGSPSSSSSSPKNNSAQCGAAVGVEGGEAELIVRDSLFEENFLVTYTLFSWNHDLDATADPAEIREATRQDRWGGGVVCATDRAAATISGSRFERNWVRWVVTAVDDLMVVESGGDVSANFEATVVVEDCTISGSFGGGGTSSYLGFLGLYRTLITNVTSSVSGGALAALRYSFAYVEDSLIFGNSALAGGGAASFVSTLSMRNTTIRNNTAKLRDGGCRIDLGSLASFEDCVVADNVADGRNGGIGVEGSSSLELRRVGIFGNRAKDGGGGGLAVRAASAATVLDSEFEANRADYGAGVVVSDESSATFEGARISANRAAATASAVLVERNSKITFDSVSTTDNNNNNNAFLDDDDGGVVLAAEICGARTLSSEGRPAGMLVCDNGRADILRSSISDNVALDHRAIVQIADTFLDGNVVDCGATSTIYGARLEVERQRIRASSSCTALLFQINGIGSRGDVARNITRGSIGAVSSTWWTWPCEPGSTSSDGLEHGTNVLDKEGNSIDDNDPFCDPEVFADCPEPCAPCPGGRYVDFTLDRYRLIGVDACFECPIGRAAPDDQDPSSHDSVDDCEFCPPGTASAAAGSSSCVPCEPGTFASYSGSASCRLAMPGRFASDGIHEIECPPGRYSVGASSECTNCSAGSYQPAYGRTACLLASPGNHVPDSGAIAEIPCRPGSYSSTSAARSCATCEKGEFAADHASRQCSPAEAGYFVPAANASAQLPSPPGTFASTAGTSAPLPCPPSTFTNNSASTSCTPCVAGYYWDSYRWTETGRADFIASGSQCTTCCRRCGPGLSCDREGTRLERLPVKRGFWRPDRAASQVYECDYEDACAGGDQVDSQCRKGHKKGSVLCEVCENSFRYDVARRRCVDCRAGGGATLAIVFFLACVLAVGFILKLLGIRPSTLCDASVITQTLHKPTVARVCEIGQRSTTEGGGGDSSPSASWRQSLFTKLKILVATSPFADVVALTNVLFHIDVMRLFDTECWYKASYFQRHAVVTLFPVVLALVLLLPESWLAGEYYCLPRPFVVVALQAVAIFCSVARQCRRERSTIWGKFVFALLVLSYIAYPSCSSITFSYFDCSTFDRGEGYDGRGSRAKSVMDADRNTNCDSSIYKARVPAAYAVMLWRNRAKINPSISIADVDFDQYAPAFPADVRRFKAARVQDKKLCVRKGQDDLDALKLLFAEFKFYAPYVDDEDDLLADLANFQLVLHFIAAILVYMSNEVGKEESTFQSLAFGTILVFVLCLTFFAATWTILISAFGANDVKSRAASIKRFLSSVTSEWSSSRHFSS</sequence>
<dbReference type="Gene3D" id="2.10.50.10">
    <property type="entry name" value="Tumor Necrosis Factor Receptor, subunit A, domain 2"/>
    <property type="match status" value="3"/>
</dbReference>
<keyword evidence="2" id="KW-1133">Transmembrane helix</keyword>
<comment type="caution">
    <text evidence="4">The sequence shown here is derived from an EMBL/GenBank/DDBJ whole genome shotgun (WGS) entry which is preliminary data.</text>
</comment>
<feature type="transmembrane region" description="Helical" evidence="2">
    <location>
        <begin position="1385"/>
        <end position="1407"/>
    </location>
</feature>
<dbReference type="SUPFAM" id="SSF51126">
    <property type="entry name" value="Pectin lyase-like"/>
    <property type="match status" value="1"/>
</dbReference>
<evidence type="ECO:0000256" key="1">
    <source>
        <dbReference type="SAM" id="MobiDB-lite"/>
    </source>
</evidence>
<evidence type="ECO:0000256" key="2">
    <source>
        <dbReference type="SAM" id="Phobius"/>
    </source>
</evidence>
<gene>
    <name evidence="4" type="ORF">CTAYLR_008326</name>
</gene>
<accession>A0AAD7XGM6</accession>
<feature type="transmembrane region" description="Helical" evidence="2">
    <location>
        <begin position="1563"/>
        <end position="1589"/>
    </location>
</feature>
<feature type="transmembrane region" description="Helical" evidence="2">
    <location>
        <begin position="1201"/>
        <end position="1223"/>
    </location>
</feature>
<dbReference type="Proteomes" id="UP001230188">
    <property type="component" value="Unassembled WGS sequence"/>
</dbReference>
<keyword evidence="2" id="KW-0472">Membrane</keyword>
<feature type="transmembrane region" description="Helical" evidence="2">
    <location>
        <begin position="1355"/>
        <end position="1373"/>
    </location>
</feature>
<keyword evidence="5" id="KW-1185">Reference proteome</keyword>
<feature type="transmembrane region" description="Helical" evidence="2">
    <location>
        <begin position="1324"/>
        <end position="1343"/>
    </location>
</feature>
<dbReference type="InterPro" id="IPR009030">
    <property type="entry name" value="Growth_fac_rcpt_cys_sf"/>
</dbReference>
<dbReference type="PANTHER" id="PTHR46967:SF1">
    <property type="entry name" value="KERATIN-ASSOCIATED PROTEIN 16-1-LIKE"/>
    <property type="match status" value="1"/>
</dbReference>
<name>A0AAD7XGM6_9STRA</name>